<feature type="domain" description="PEP-utilising enzyme C-terminal" evidence="17">
    <location>
        <begin position="518"/>
        <end position="868"/>
    </location>
</feature>
<dbReference type="InterPro" id="IPR023151">
    <property type="entry name" value="PEP_util_CS"/>
</dbReference>
<dbReference type="InterPro" id="IPR036637">
    <property type="entry name" value="Phosphohistidine_dom_sf"/>
</dbReference>
<feature type="domain" description="Pyruvate phosphate dikinase AMP/ATP-binding" evidence="16">
    <location>
        <begin position="300"/>
        <end position="354"/>
    </location>
</feature>
<dbReference type="Gene3D" id="3.50.30.10">
    <property type="entry name" value="Phosphohistidine domain"/>
    <property type="match status" value="1"/>
</dbReference>
<evidence type="ECO:0000259" key="17">
    <source>
        <dbReference type="Pfam" id="PF02896"/>
    </source>
</evidence>
<evidence type="ECO:0000259" key="15">
    <source>
        <dbReference type="Pfam" id="PF00391"/>
    </source>
</evidence>
<evidence type="ECO:0000256" key="11">
    <source>
        <dbReference type="ARBA" id="ARBA00032883"/>
    </source>
</evidence>
<dbReference type="AlphaFoldDB" id="A0A1M5WJB9"/>
<dbReference type="InterPro" id="IPR040442">
    <property type="entry name" value="Pyrv_kinase-like_dom_sf"/>
</dbReference>
<dbReference type="STRING" id="1123281.SAMN02745180_01252"/>
<keyword evidence="6 14" id="KW-0479">Metal-binding</keyword>
<feature type="binding site" evidence="13">
    <location>
        <position position="767"/>
    </location>
    <ligand>
        <name>substrate</name>
    </ligand>
</feature>
<feature type="active site" description="Tele-phosphohistidine intermediate" evidence="12">
    <location>
        <position position="454"/>
    </location>
</feature>
<keyword evidence="19" id="KW-1185">Reference proteome</keyword>
<dbReference type="InterPro" id="IPR010121">
    <property type="entry name" value="Pyruvate_phosphate_dikinase"/>
</dbReference>
<feature type="binding site" evidence="13">
    <location>
        <position position="768"/>
    </location>
    <ligand>
        <name>substrate</name>
    </ligand>
</feature>
<dbReference type="Gene3D" id="3.30.1490.20">
    <property type="entry name" value="ATP-grasp fold, A domain"/>
    <property type="match status" value="1"/>
</dbReference>
<keyword evidence="5" id="KW-0808">Transferase</keyword>
<reference evidence="18 19" key="1">
    <citation type="submission" date="2016-11" db="EMBL/GenBank/DDBJ databases">
        <authorList>
            <person name="Jaros S."/>
            <person name="Januszkiewicz K."/>
            <person name="Wedrychowicz H."/>
        </authorList>
    </citation>
    <scope>NUCLEOTIDE SEQUENCE [LARGE SCALE GENOMIC DNA]</scope>
    <source>
        <strain evidence="18 19">DSM 13106</strain>
    </source>
</reference>
<dbReference type="GO" id="GO:0005524">
    <property type="term" value="F:ATP binding"/>
    <property type="evidence" value="ECO:0007669"/>
    <property type="project" value="UniProtKB-KW"/>
</dbReference>
<evidence type="ECO:0000256" key="10">
    <source>
        <dbReference type="ARBA" id="ARBA00022842"/>
    </source>
</evidence>
<evidence type="ECO:0000313" key="19">
    <source>
        <dbReference type="Proteomes" id="UP000184389"/>
    </source>
</evidence>
<dbReference type="SUPFAM" id="SSF51621">
    <property type="entry name" value="Phosphoenolpyruvate/pyruvate domain"/>
    <property type="match status" value="1"/>
</dbReference>
<dbReference type="Pfam" id="PF00391">
    <property type="entry name" value="PEP-utilizers"/>
    <property type="match status" value="1"/>
</dbReference>
<dbReference type="GO" id="GO:0050242">
    <property type="term" value="F:pyruvate, phosphate dikinase activity"/>
    <property type="evidence" value="ECO:0007669"/>
    <property type="project" value="UniProtKB-EC"/>
</dbReference>
<protein>
    <recommendedName>
        <fullName evidence="4">Pyruvate, phosphate dikinase</fullName>
        <ecNumber evidence="3">2.7.9.1</ecNumber>
    </recommendedName>
    <alternativeName>
        <fullName evidence="11">Pyruvate, orthophosphate dikinase</fullName>
    </alternativeName>
</protein>
<feature type="binding site" evidence="14">
    <location>
        <position position="744"/>
    </location>
    <ligand>
        <name>Mg(2+)</name>
        <dbReference type="ChEBI" id="CHEBI:18420"/>
    </ligand>
</feature>
<dbReference type="NCBIfam" id="TIGR01828">
    <property type="entry name" value="pyru_phos_dikin"/>
    <property type="match status" value="1"/>
</dbReference>
<dbReference type="GO" id="GO:0046872">
    <property type="term" value="F:metal ion binding"/>
    <property type="evidence" value="ECO:0007669"/>
    <property type="project" value="UniProtKB-KW"/>
</dbReference>
<dbReference type="PROSITE" id="PS00742">
    <property type="entry name" value="PEP_ENZYMES_2"/>
    <property type="match status" value="1"/>
</dbReference>
<dbReference type="NCBIfam" id="NF004531">
    <property type="entry name" value="PRK05878.1"/>
    <property type="match status" value="1"/>
</dbReference>
<dbReference type="Gene3D" id="1.20.80.30">
    <property type="match status" value="1"/>
</dbReference>
<dbReference type="Proteomes" id="UP000184389">
    <property type="component" value="Unassembled WGS sequence"/>
</dbReference>
<dbReference type="InterPro" id="IPR008279">
    <property type="entry name" value="PEP-util_enz_mobile_dom"/>
</dbReference>
<dbReference type="OrthoDB" id="9765468at2"/>
<comment type="similarity">
    <text evidence="2">Belongs to the PEP-utilizing enzyme family.</text>
</comment>
<feature type="domain" description="PEP-utilising enzyme mobile" evidence="15">
    <location>
        <begin position="421"/>
        <end position="502"/>
    </location>
</feature>
<evidence type="ECO:0000256" key="6">
    <source>
        <dbReference type="ARBA" id="ARBA00022723"/>
    </source>
</evidence>
<feature type="binding site" evidence="13">
    <location>
        <position position="765"/>
    </location>
    <ligand>
        <name>substrate</name>
    </ligand>
</feature>
<dbReference type="Pfam" id="PF01326">
    <property type="entry name" value="PPDK_N"/>
    <property type="match status" value="2"/>
</dbReference>
<evidence type="ECO:0000256" key="9">
    <source>
        <dbReference type="ARBA" id="ARBA00022840"/>
    </source>
</evidence>
<evidence type="ECO:0000313" key="18">
    <source>
        <dbReference type="EMBL" id="SHH87253.1"/>
    </source>
</evidence>
<feature type="binding site" evidence="13">
    <location>
        <position position="616"/>
    </location>
    <ligand>
        <name>substrate</name>
    </ligand>
</feature>
<comment type="cofactor">
    <cofactor evidence="1 14">
        <name>Mg(2+)</name>
        <dbReference type="ChEBI" id="CHEBI:18420"/>
    </cofactor>
</comment>
<evidence type="ECO:0000256" key="4">
    <source>
        <dbReference type="ARBA" id="ARBA00020138"/>
    </source>
</evidence>
<evidence type="ECO:0000256" key="8">
    <source>
        <dbReference type="ARBA" id="ARBA00022777"/>
    </source>
</evidence>
<evidence type="ECO:0000256" key="1">
    <source>
        <dbReference type="ARBA" id="ARBA00001946"/>
    </source>
</evidence>
<dbReference type="InterPro" id="IPR002192">
    <property type="entry name" value="PPDK_AMP/ATP-bd"/>
</dbReference>
<accession>A0A1M5WJB9</accession>
<dbReference type="InterPro" id="IPR018274">
    <property type="entry name" value="PEP_util_AS"/>
</dbReference>
<keyword evidence="18" id="KW-0670">Pyruvate</keyword>
<feature type="active site" description="Proton donor" evidence="12">
    <location>
        <position position="830"/>
    </location>
</feature>
<dbReference type="Gene3D" id="3.20.20.60">
    <property type="entry name" value="Phosphoenolpyruvate-binding domains"/>
    <property type="match status" value="1"/>
</dbReference>
<evidence type="ECO:0000256" key="12">
    <source>
        <dbReference type="PIRSR" id="PIRSR000853-1"/>
    </source>
</evidence>
<dbReference type="PANTHER" id="PTHR22931:SF9">
    <property type="entry name" value="PYRUVATE, PHOSPHATE DIKINASE 1, CHLOROPLASTIC"/>
    <property type="match status" value="1"/>
</dbReference>
<sequence>MTRYVYQFCDGNKDMKDLLGGKGANLSEMTKIGLPVPPGITITTEACKRFYEKGQKIDSDLEKEICENLEKLEEKMGKKLGDKENPLLLSVRSGAPISMPGMMDTILNLGLNDESVKGFSKAISNERTAYDSYRRLIQMFGDVVMKIPSEKFEEVLDDIKKSNGYKDDTELTIDDLKEVVDRYKTIFKENAGIDFPQDSRKQMMMAVEAVFSSWENDRAITYRNINGIPHTLGTAVNIQSMVFGNMGNDSATGVLFTRNPATGAKGLYGEFLVNAQGEDVVAGIRTPQFIDEMENVFPDKYREIEEVAQKLERHYKDMQDVEFTIEKGKLYMLQTRNGKRTGAAAVNIAVDMVEEGFIDKKTAVLRVEPLSVKQLLHPAFDEVELQKAKKITKGLAASPGAAYGKIYFTSEEVVAAAERGENAILVRTETSPEDIDGMSKAKGFLTARGGMTSHAAVVARQFGKSCISGCSELVVNEKAKKFSVKGVEYKEGDYISLDGNTGCIYEGKIQTKEAEITGNLNKLLTWADEFRRLEIWTNVDKAKDLERALEFGAEGIGLCRTEHMFFGEDRIKYVRRMILTDDIEEEMKVLDKLFEFQKKDFYNLFKHMDGRQVIIRLLDMPLHEFLPVRDKDIEALSKEMNKDFDELKHKVSSLKEFNPMLGHRGCRLGMTNPEIYRMQVRAIITAVTELEKELNITLRPQIMIPLVGIEEEIASIRKNVTEVADEIIERENSKLVYEVGTMIEIPRAALMADKIAKHADFFSFGTNDLTQMTFGFSRDDADAYLKSYVKQCVLEISPFESIDTEGVGKLMDIAVRLGRETNPKLHIGICGEHGGDPKSIQFCDKIGLDYVSCSPFLVPVARLAAAQAAIKNN</sequence>
<evidence type="ECO:0000256" key="2">
    <source>
        <dbReference type="ARBA" id="ARBA00007837"/>
    </source>
</evidence>
<feature type="binding site" evidence="13">
    <location>
        <position position="744"/>
    </location>
    <ligand>
        <name>substrate</name>
    </ligand>
</feature>
<feature type="binding site" evidence="14">
    <location>
        <position position="768"/>
    </location>
    <ligand>
        <name>Mg(2+)</name>
        <dbReference type="ChEBI" id="CHEBI:18420"/>
    </ligand>
</feature>
<feature type="domain" description="Pyruvate phosphate dikinase AMP/ATP-binding" evidence="16">
    <location>
        <begin position="58"/>
        <end position="289"/>
    </location>
</feature>
<dbReference type="PROSITE" id="PS00370">
    <property type="entry name" value="PEP_ENZYMES_PHOS_SITE"/>
    <property type="match status" value="1"/>
</dbReference>
<name>A0A1M5WJB9_9FIRM</name>
<gene>
    <name evidence="18" type="ORF">SAMN02745180_01252</name>
</gene>
<evidence type="ECO:0000256" key="7">
    <source>
        <dbReference type="ARBA" id="ARBA00022741"/>
    </source>
</evidence>
<dbReference type="RefSeq" id="WP_072743938.1">
    <property type="nucleotide sequence ID" value="NZ_FQXR01000005.1"/>
</dbReference>
<dbReference type="EC" id="2.7.9.1" evidence="3"/>
<keyword evidence="10 14" id="KW-0460">Magnesium</keyword>
<dbReference type="Pfam" id="PF02896">
    <property type="entry name" value="PEP-utilizers_C"/>
    <property type="match status" value="1"/>
</dbReference>
<dbReference type="GO" id="GO:0016301">
    <property type="term" value="F:kinase activity"/>
    <property type="evidence" value="ECO:0007669"/>
    <property type="project" value="UniProtKB-KW"/>
</dbReference>
<dbReference type="InterPro" id="IPR000121">
    <property type="entry name" value="PEP_util_C"/>
</dbReference>
<keyword evidence="8 18" id="KW-0418">Kinase</keyword>
<evidence type="ECO:0000256" key="3">
    <source>
        <dbReference type="ARBA" id="ARBA00011994"/>
    </source>
</evidence>
<evidence type="ECO:0000256" key="13">
    <source>
        <dbReference type="PIRSR" id="PIRSR000853-2"/>
    </source>
</evidence>
<keyword evidence="9" id="KW-0067">ATP-binding</keyword>
<dbReference type="PANTHER" id="PTHR22931">
    <property type="entry name" value="PHOSPHOENOLPYRUVATE DIKINASE-RELATED"/>
    <property type="match status" value="1"/>
</dbReference>
<dbReference type="InterPro" id="IPR013815">
    <property type="entry name" value="ATP_grasp_subdomain_1"/>
</dbReference>
<evidence type="ECO:0000256" key="5">
    <source>
        <dbReference type="ARBA" id="ARBA00022679"/>
    </source>
</evidence>
<dbReference type="InterPro" id="IPR015813">
    <property type="entry name" value="Pyrv/PenolPyrv_kinase-like_dom"/>
</dbReference>
<feature type="binding site" evidence="13">
    <location>
        <position position="560"/>
    </location>
    <ligand>
        <name>substrate</name>
    </ligand>
</feature>
<dbReference type="EMBL" id="FQXR01000005">
    <property type="protein sequence ID" value="SHH87253.1"/>
    <property type="molecule type" value="Genomic_DNA"/>
</dbReference>
<proteinExistence type="inferred from homology"/>
<keyword evidence="7" id="KW-0547">Nucleotide-binding</keyword>
<evidence type="ECO:0000259" key="16">
    <source>
        <dbReference type="Pfam" id="PF01326"/>
    </source>
</evidence>
<evidence type="ECO:0000256" key="14">
    <source>
        <dbReference type="PIRSR" id="PIRSR000853-3"/>
    </source>
</evidence>
<dbReference type="Gene3D" id="3.30.470.20">
    <property type="entry name" value="ATP-grasp fold, B domain"/>
    <property type="match status" value="1"/>
</dbReference>
<dbReference type="PIRSF" id="PIRSF000853">
    <property type="entry name" value="PPDK"/>
    <property type="match status" value="1"/>
</dbReference>
<dbReference type="Gene3D" id="1.10.189.10">
    <property type="entry name" value="Pyruvate Phosphate Dikinase, domain 2"/>
    <property type="match status" value="1"/>
</dbReference>
<dbReference type="SUPFAM" id="SSF56059">
    <property type="entry name" value="Glutathione synthetase ATP-binding domain-like"/>
    <property type="match status" value="1"/>
</dbReference>
<dbReference type="SUPFAM" id="SSF52009">
    <property type="entry name" value="Phosphohistidine domain"/>
    <property type="match status" value="1"/>
</dbReference>
<feature type="binding site" evidence="13">
    <location>
        <position position="766"/>
    </location>
    <ligand>
        <name>substrate</name>
    </ligand>
</feature>
<organism evidence="18 19">
    <name type="scientific">Sporanaerobacter acetigenes DSM 13106</name>
    <dbReference type="NCBI Taxonomy" id="1123281"/>
    <lineage>
        <taxon>Bacteria</taxon>
        <taxon>Bacillati</taxon>
        <taxon>Bacillota</taxon>
        <taxon>Tissierellia</taxon>
        <taxon>Tissierellales</taxon>
        <taxon>Sporanaerobacteraceae</taxon>
        <taxon>Sporanaerobacter</taxon>
    </lineage>
</organism>